<organism evidence="1 2">
    <name type="scientific">Archangium gephyra</name>
    <dbReference type="NCBI Taxonomy" id="48"/>
    <lineage>
        <taxon>Bacteria</taxon>
        <taxon>Pseudomonadati</taxon>
        <taxon>Myxococcota</taxon>
        <taxon>Myxococcia</taxon>
        <taxon>Myxococcales</taxon>
        <taxon>Cystobacterineae</taxon>
        <taxon>Archangiaceae</taxon>
        <taxon>Archangium</taxon>
    </lineage>
</organism>
<protein>
    <submittedName>
        <fullName evidence="1">Uncharacterized protein</fullName>
    </submittedName>
</protein>
<evidence type="ECO:0000313" key="1">
    <source>
        <dbReference type="EMBL" id="PZR12755.1"/>
    </source>
</evidence>
<gene>
    <name evidence="1" type="ORF">DI536_14385</name>
</gene>
<accession>A0A2W5TNC6</accession>
<reference evidence="1 2" key="1">
    <citation type="submission" date="2017-08" db="EMBL/GenBank/DDBJ databases">
        <title>Infants hospitalized years apart are colonized by the same room-sourced microbial strains.</title>
        <authorList>
            <person name="Brooks B."/>
            <person name="Olm M.R."/>
            <person name="Firek B.A."/>
            <person name="Baker R."/>
            <person name="Thomas B.C."/>
            <person name="Morowitz M.J."/>
            <person name="Banfield J.F."/>
        </authorList>
    </citation>
    <scope>NUCLEOTIDE SEQUENCE [LARGE SCALE GENOMIC DNA]</scope>
    <source>
        <strain evidence="1">S2_003_000_R2_14</strain>
    </source>
</reference>
<comment type="caution">
    <text evidence="1">The sequence shown here is derived from an EMBL/GenBank/DDBJ whole genome shotgun (WGS) entry which is preliminary data.</text>
</comment>
<name>A0A2W5TNC6_9BACT</name>
<dbReference type="AlphaFoldDB" id="A0A2W5TNC6"/>
<dbReference type="EMBL" id="QFQP01000011">
    <property type="protein sequence ID" value="PZR12755.1"/>
    <property type="molecule type" value="Genomic_DNA"/>
</dbReference>
<evidence type="ECO:0000313" key="2">
    <source>
        <dbReference type="Proteomes" id="UP000249061"/>
    </source>
</evidence>
<dbReference type="Proteomes" id="UP000249061">
    <property type="component" value="Unassembled WGS sequence"/>
</dbReference>
<proteinExistence type="predicted"/>
<sequence>MLLLSCEEERVRPWPRELSNSTSLVIAWEDLEGPPVSRTITGDELGKVQKFFRPNARSGRFKCGFHRDASFTLASGRRVDLCFGCGIADLDGEYAFDAEGLRGVYVELLGPQPKQKNPFPR</sequence>